<evidence type="ECO:0000313" key="2">
    <source>
        <dbReference type="Proteomes" id="UP000255297"/>
    </source>
</evidence>
<dbReference type="AlphaFoldDB" id="A0A378M193"/>
<organism evidence="1 2">
    <name type="scientific">Legionella wadsworthii</name>
    <dbReference type="NCBI Taxonomy" id="28088"/>
    <lineage>
        <taxon>Bacteria</taxon>
        <taxon>Pseudomonadati</taxon>
        <taxon>Pseudomonadota</taxon>
        <taxon>Gammaproteobacteria</taxon>
        <taxon>Legionellales</taxon>
        <taxon>Legionellaceae</taxon>
        <taxon>Legionella</taxon>
    </lineage>
</organism>
<evidence type="ECO:0000313" key="1">
    <source>
        <dbReference type="EMBL" id="STY30236.1"/>
    </source>
</evidence>
<sequence length="29" mass="3541">MIERDNLKKSDNYAIKQGEYDAKFQFKFI</sequence>
<accession>A0A378M193</accession>
<gene>
    <name evidence="1" type="ORF">NCTC11532_02306</name>
</gene>
<proteinExistence type="predicted"/>
<protein>
    <submittedName>
        <fullName evidence="1">Uncharacterized protein</fullName>
    </submittedName>
</protein>
<dbReference type="Proteomes" id="UP000255297">
    <property type="component" value="Unassembled WGS sequence"/>
</dbReference>
<dbReference type="EMBL" id="UGPB01000001">
    <property type="protein sequence ID" value="STY30236.1"/>
    <property type="molecule type" value="Genomic_DNA"/>
</dbReference>
<name>A0A378M193_9GAMM</name>
<reference evidence="1 2" key="1">
    <citation type="submission" date="2018-06" db="EMBL/GenBank/DDBJ databases">
        <authorList>
            <consortium name="Pathogen Informatics"/>
            <person name="Doyle S."/>
        </authorList>
    </citation>
    <scope>NUCLEOTIDE SEQUENCE [LARGE SCALE GENOMIC DNA]</scope>
    <source>
        <strain evidence="1 2">NCTC11532</strain>
    </source>
</reference>
<keyword evidence="2" id="KW-1185">Reference proteome</keyword>